<dbReference type="InterPro" id="IPR029149">
    <property type="entry name" value="Creatin/AminoP/Spt16_N"/>
</dbReference>
<feature type="domain" description="Peptidase M24" evidence="1">
    <location>
        <begin position="168"/>
        <end position="376"/>
    </location>
</feature>
<sequence>MSRTPFDSSEYDRRLDRTRERMADGELDALFVSDPANMNYLTGYDGWSFYVHQGLVVTRDRDEPVWVGRGMDANGARATTRLDDDSIRPYSDDHVQSPRDLHPMDFVAGVIEDLGVDDGRIGLEMDAYYFTAKSYTRLREKLPEAEFADTTLLVNWVRVKKSERELAYMEEAARISENAMRAGLDAIGEGVPEYEAAEAIYSALIDGTDEYGGDYPSIVPLLPSGDHTGTPHLTWTDRPFEDGDPVIIELSGCRHRYHSPLARTTFVGDPPREIEETAEIVVDGMEAALDAVEPGVTCESVERAWREEIAKHDVEKEDRIGYSMGLGYPPDWGEHTASLRPGDETVLEENMTFHTIPGLWFDDFGVELSETFRVTASGAEPLADFPRRLFTA</sequence>
<organism evidence="3 4">
    <name type="scientific">Halobium palmae</name>
    <dbReference type="NCBI Taxonomy" id="1776492"/>
    <lineage>
        <taxon>Archaea</taxon>
        <taxon>Methanobacteriati</taxon>
        <taxon>Methanobacteriota</taxon>
        <taxon>Stenosarchaea group</taxon>
        <taxon>Halobacteria</taxon>
        <taxon>Halobacteriales</taxon>
        <taxon>Haloferacaceae</taxon>
        <taxon>Halobium</taxon>
    </lineage>
</organism>
<dbReference type="Gene3D" id="3.40.350.10">
    <property type="entry name" value="Creatinase/prolidase N-terminal domain"/>
    <property type="match status" value="1"/>
</dbReference>
<proteinExistence type="predicted"/>
<gene>
    <name evidence="3" type="ORF">ACFQE1_07870</name>
</gene>
<comment type="caution">
    <text evidence="3">The sequence shown here is derived from an EMBL/GenBank/DDBJ whole genome shotgun (WGS) entry which is preliminary data.</text>
</comment>
<dbReference type="SUPFAM" id="SSF53092">
    <property type="entry name" value="Creatinase/prolidase N-terminal domain"/>
    <property type="match status" value="1"/>
</dbReference>
<dbReference type="CDD" id="cd01066">
    <property type="entry name" value="APP_MetAP"/>
    <property type="match status" value="1"/>
</dbReference>
<dbReference type="InterPro" id="IPR050659">
    <property type="entry name" value="Peptidase_M24B"/>
</dbReference>
<dbReference type="PANTHER" id="PTHR46112:SF2">
    <property type="entry name" value="XAA-PRO AMINOPEPTIDASE P-RELATED"/>
    <property type="match status" value="1"/>
</dbReference>
<dbReference type="Pfam" id="PF01321">
    <property type="entry name" value="Creatinase_N"/>
    <property type="match status" value="1"/>
</dbReference>
<dbReference type="InterPro" id="IPR000994">
    <property type="entry name" value="Pept_M24"/>
</dbReference>
<evidence type="ECO:0000259" key="1">
    <source>
        <dbReference type="Pfam" id="PF00557"/>
    </source>
</evidence>
<dbReference type="InterPro" id="IPR036005">
    <property type="entry name" value="Creatinase/aminopeptidase-like"/>
</dbReference>
<reference evidence="3 4" key="1">
    <citation type="journal article" date="2019" name="Int. J. Syst. Evol. Microbiol.">
        <title>The Global Catalogue of Microorganisms (GCM) 10K type strain sequencing project: providing services to taxonomists for standard genome sequencing and annotation.</title>
        <authorList>
            <consortium name="The Broad Institute Genomics Platform"/>
            <consortium name="The Broad Institute Genome Sequencing Center for Infectious Disease"/>
            <person name="Wu L."/>
            <person name="Ma J."/>
        </authorList>
    </citation>
    <scope>NUCLEOTIDE SEQUENCE [LARGE SCALE GENOMIC DNA]</scope>
    <source>
        <strain evidence="3 4">NBRC 111368</strain>
    </source>
</reference>
<name>A0ABD5RYE1_9EURY</name>
<dbReference type="PANTHER" id="PTHR46112">
    <property type="entry name" value="AMINOPEPTIDASE"/>
    <property type="match status" value="1"/>
</dbReference>
<dbReference type="Proteomes" id="UP001596328">
    <property type="component" value="Unassembled WGS sequence"/>
</dbReference>
<protein>
    <submittedName>
        <fullName evidence="3">M24 family metallopeptidase</fullName>
    </submittedName>
</protein>
<dbReference type="EMBL" id="JBHSWU010000141">
    <property type="protein sequence ID" value="MFC6724291.1"/>
    <property type="molecule type" value="Genomic_DNA"/>
</dbReference>
<feature type="domain" description="Creatinase N-terminal" evidence="2">
    <location>
        <begin position="14"/>
        <end position="159"/>
    </location>
</feature>
<evidence type="ECO:0000313" key="4">
    <source>
        <dbReference type="Proteomes" id="UP001596328"/>
    </source>
</evidence>
<dbReference type="SUPFAM" id="SSF55920">
    <property type="entry name" value="Creatinase/aminopeptidase"/>
    <property type="match status" value="1"/>
</dbReference>
<evidence type="ECO:0000259" key="2">
    <source>
        <dbReference type="Pfam" id="PF01321"/>
    </source>
</evidence>
<dbReference type="Pfam" id="PF00557">
    <property type="entry name" value="Peptidase_M24"/>
    <property type="match status" value="1"/>
</dbReference>
<dbReference type="Gene3D" id="3.90.230.10">
    <property type="entry name" value="Creatinase/methionine aminopeptidase superfamily"/>
    <property type="match status" value="1"/>
</dbReference>
<accession>A0ABD5RYE1</accession>
<keyword evidence="4" id="KW-1185">Reference proteome</keyword>
<evidence type="ECO:0000313" key="3">
    <source>
        <dbReference type="EMBL" id="MFC6724291.1"/>
    </source>
</evidence>
<dbReference type="AlphaFoldDB" id="A0ABD5RYE1"/>
<dbReference type="InterPro" id="IPR000587">
    <property type="entry name" value="Creatinase_N"/>
</dbReference>